<keyword evidence="3" id="KW-0238">DNA-binding</keyword>
<gene>
    <name evidence="6" type="ORF">FDQ92_05465</name>
</gene>
<accession>A0A4P8L3V0</accession>
<dbReference type="InterPro" id="IPR009044">
    <property type="entry name" value="ssDNA-bd_transcriptional_reg"/>
</dbReference>
<protein>
    <recommendedName>
        <fullName evidence="5">Transcriptional coactivator p15 (PC4) C-terminal domain-containing protein</fullName>
    </recommendedName>
</protein>
<proteinExistence type="inferred from homology"/>
<dbReference type="PANTHER" id="PTHR13215">
    <property type="entry name" value="RNA POLYMERASE II TRANSCRIPTIONAL COACTIVATOR"/>
    <property type="match status" value="1"/>
</dbReference>
<evidence type="ECO:0000313" key="7">
    <source>
        <dbReference type="Proteomes" id="UP000298602"/>
    </source>
</evidence>
<dbReference type="InterPro" id="IPR003173">
    <property type="entry name" value="PC4_C"/>
</dbReference>
<dbReference type="KEGG" id="dax:FDQ92_05465"/>
<name>A0A4P8L3V0_9BACT</name>
<dbReference type="OrthoDB" id="47316at2"/>
<dbReference type="EMBL" id="CP040098">
    <property type="protein sequence ID" value="QCQ21675.1"/>
    <property type="molecule type" value="Genomic_DNA"/>
</dbReference>
<sequence length="148" mass="16861">MFSVPRRWHEPLSSQLLFKRYRQWIILPRGPPRFTTSGAAISADGNGKALTSEAPKAFLGGVSKSGHREREDSMSKENQLIHSFPKNTLEEIRVSVNVFRGRQYIDIRTFYKGDDGEYHPSKKGVTLSPELLPDLEEAVRKLAETFQE</sequence>
<dbReference type="GO" id="GO:0003677">
    <property type="term" value="F:DNA binding"/>
    <property type="evidence" value="ECO:0007669"/>
    <property type="project" value="UniProtKB-KW"/>
</dbReference>
<keyword evidence="4" id="KW-0804">Transcription</keyword>
<evidence type="ECO:0000256" key="2">
    <source>
        <dbReference type="ARBA" id="ARBA00023015"/>
    </source>
</evidence>
<dbReference type="Proteomes" id="UP000298602">
    <property type="component" value="Chromosome"/>
</dbReference>
<keyword evidence="7" id="KW-1185">Reference proteome</keyword>
<dbReference type="AlphaFoldDB" id="A0A4P8L3V0"/>
<dbReference type="GO" id="GO:0060261">
    <property type="term" value="P:positive regulation of transcription initiation by RNA polymerase II"/>
    <property type="evidence" value="ECO:0007669"/>
    <property type="project" value="InterPro"/>
</dbReference>
<reference evidence="6 7" key="1">
    <citation type="submission" date="2019-05" db="EMBL/GenBank/DDBJ databases">
        <title>The Complete Genome Sequence of the n-alkane-degrading Desulfoglaeba alkanexedens ALDC reveals multiple alkylsuccinate synthase gene clusters.</title>
        <authorList>
            <person name="Callaghan A.V."/>
            <person name="Davidova I.A."/>
            <person name="Duncan K.E."/>
            <person name="Morris B."/>
            <person name="McInerney M.J."/>
        </authorList>
    </citation>
    <scope>NUCLEOTIDE SEQUENCE [LARGE SCALE GENOMIC DNA]</scope>
    <source>
        <strain evidence="6 7">ALDC</strain>
    </source>
</reference>
<keyword evidence="2" id="KW-0805">Transcription regulation</keyword>
<dbReference type="InterPro" id="IPR045125">
    <property type="entry name" value="Sub1/Tcp4-like"/>
</dbReference>
<dbReference type="Gene3D" id="2.30.31.10">
    <property type="entry name" value="Transcriptional Coactivator Pc4, Chain A"/>
    <property type="match status" value="1"/>
</dbReference>
<dbReference type="SUPFAM" id="SSF54447">
    <property type="entry name" value="ssDNA-binding transcriptional regulator domain"/>
    <property type="match status" value="1"/>
</dbReference>
<evidence type="ECO:0000256" key="1">
    <source>
        <dbReference type="ARBA" id="ARBA00009001"/>
    </source>
</evidence>
<dbReference type="Pfam" id="PF02229">
    <property type="entry name" value="PC4"/>
    <property type="match status" value="1"/>
</dbReference>
<comment type="similarity">
    <text evidence="1">Belongs to the transcriptional coactivator PC4 family.</text>
</comment>
<evidence type="ECO:0000313" key="6">
    <source>
        <dbReference type="EMBL" id="QCQ21675.1"/>
    </source>
</evidence>
<feature type="domain" description="Transcriptional coactivator p15 (PC4) C-terminal" evidence="5">
    <location>
        <begin position="90"/>
        <end position="137"/>
    </location>
</feature>
<evidence type="ECO:0000259" key="5">
    <source>
        <dbReference type="Pfam" id="PF02229"/>
    </source>
</evidence>
<reference evidence="6 7" key="2">
    <citation type="submission" date="2019-05" db="EMBL/GenBank/DDBJ databases">
        <authorList>
            <person name="Suflita J.M."/>
            <person name="Marks C.R."/>
        </authorList>
    </citation>
    <scope>NUCLEOTIDE SEQUENCE [LARGE SCALE GENOMIC DNA]</scope>
    <source>
        <strain evidence="6 7">ALDC</strain>
    </source>
</reference>
<organism evidence="6 7">
    <name type="scientific">Desulfoglaeba alkanexedens ALDC</name>
    <dbReference type="NCBI Taxonomy" id="980445"/>
    <lineage>
        <taxon>Bacteria</taxon>
        <taxon>Pseudomonadati</taxon>
        <taxon>Thermodesulfobacteriota</taxon>
        <taxon>Syntrophobacteria</taxon>
        <taxon>Syntrophobacterales</taxon>
        <taxon>Syntrophobacteraceae</taxon>
        <taxon>Desulfoglaeba</taxon>
    </lineage>
</organism>
<evidence type="ECO:0000256" key="3">
    <source>
        <dbReference type="ARBA" id="ARBA00023125"/>
    </source>
</evidence>
<evidence type="ECO:0000256" key="4">
    <source>
        <dbReference type="ARBA" id="ARBA00023163"/>
    </source>
</evidence>